<dbReference type="PROSITE" id="PS00615">
    <property type="entry name" value="C_TYPE_LECTIN_1"/>
    <property type="match status" value="1"/>
</dbReference>
<dbReference type="Proteomes" id="UP000275408">
    <property type="component" value="Unassembled WGS sequence"/>
</dbReference>
<dbReference type="PANTHER" id="PTHR22803">
    <property type="entry name" value="MANNOSE, PHOSPHOLIPASE, LECTIN RECEPTOR RELATED"/>
    <property type="match status" value="1"/>
</dbReference>
<comment type="caution">
    <text evidence="5">The sequence shown here is derived from an EMBL/GenBank/DDBJ whole genome shotgun (WGS) entry which is preliminary data.</text>
</comment>
<dbReference type="Gene3D" id="3.10.100.10">
    <property type="entry name" value="Mannose-Binding Protein A, subunit A"/>
    <property type="match status" value="1"/>
</dbReference>
<evidence type="ECO:0000259" key="4">
    <source>
        <dbReference type="PROSITE" id="PS50041"/>
    </source>
</evidence>
<dbReference type="InterPro" id="IPR016186">
    <property type="entry name" value="C-type_lectin-like/link_sf"/>
</dbReference>
<dbReference type="InterPro" id="IPR035940">
    <property type="entry name" value="CAP_sf"/>
</dbReference>
<feature type="compositionally biased region" description="Basic and acidic residues" evidence="2">
    <location>
        <begin position="703"/>
        <end position="729"/>
    </location>
</feature>
<feature type="compositionally biased region" description="Basic and acidic residues" evidence="2">
    <location>
        <begin position="592"/>
        <end position="612"/>
    </location>
</feature>
<evidence type="ECO:0000256" key="1">
    <source>
        <dbReference type="ARBA" id="ARBA00023157"/>
    </source>
</evidence>
<dbReference type="OrthoDB" id="418245at2759"/>
<dbReference type="InterPro" id="IPR001304">
    <property type="entry name" value="C-type_lectin-like"/>
</dbReference>
<dbReference type="InterPro" id="IPR014044">
    <property type="entry name" value="CAP_dom"/>
</dbReference>
<reference evidence="5 6" key="1">
    <citation type="journal article" date="2018" name="Sci. Rep.">
        <title>Comparative analysis of the Pocillopora damicornis genome highlights role of immune system in coral evolution.</title>
        <authorList>
            <person name="Cunning R."/>
            <person name="Bay R.A."/>
            <person name="Gillette P."/>
            <person name="Baker A.C."/>
            <person name="Traylor-Knowles N."/>
        </authorList>
    </citation>
    <scope>NUCLEOTIDE SEQUENCE [LARGE SCALE GENOMIC DNA]</scope>
    <source>
        <strain evidence="5">RSMAS</strain>
        <tissue evidence="5">Whole animal</tissue>
    </source>
</reference>
<feature type="region of interest" description="Disordered" evidence="2">
    <location>
        <begin position="26"/>
        <end position="62"/>
    </location>
</feature>
<dbReference type="Pfam" id="PF00188">
    <property type="entry name" value="CAP"/>
    <property type="match status" value="1"/>
</dbReference>
<dbReference type="SMART" id="SM00198">
    <property type="entry name" value="SCP"/>
    <property type="match status" value="1"/>
</dbReference>
<keyword evidence="6" id="KW-1185">Reference proteome</keyword>
<protein>
    <recommendedName>
        <fullName evidence="4">C-type lectin domain-containing protein</fullName>
    </recommendedName>
</protein>
<keyword evidence="3" id="KW-0732">Signal</keyword>
<feature type="signal peptide" evidence="3">
    <location>
        <begin position="1"/>
        <end position="23"/>
    </location>
</feature>
<feature type="compositionally biased region" description="Basic and acidic residues" evidence="2">
    <location>
        <begin position="764"/>
        <end position="777"/>
    </location>
</feature>
<evidence type="ECO:0000256" key="3">
    <source>
        <dbReference type="SAM" id="SignalP"/>
    </source>
</evidence>
<dbReference type="SUPFAM" id="SSF55797">
    <property type="entry name" value="PR-1-like"/>
    <property type="match status" value="1"/>
</dbReference>
<dbReference type="SMART" id="SM00034">
    <property type="entry name" value="CLECT"/>
    <property type="match status" value="1"/>
</dbReference>
<gene>
    <name evidence="5" type="ORF">pdam_00006416</name>
</gene>
<feature type="chain" id="PRO_5018101162" description="C-type lectin domain-containing protein" evidence="3">
    <location>
        <begin position="24"/>
        <end position="907"/>
    </location>
</feature>
<dbReference type="EMBL" id="RCHS01000482">
    <property type="protein sequence ID" value="RMX58587.1"/>
    <property type="molecule type" value="Genomic_DNA"/>
</dbReference>
<dbReference type="InterPro" id="IPR016187">
    <property type="entry name" value="CTDL_fold"/>
</dbReference>
<dbReference type="Pfam" id="PF00059">
    <property type="entry name" value="Lectin_C"/>
    <property type="match status" value="1"/>
</dbReference>
<feature type="compositionally biased region" description="Acidic residues" evidence="2">
    <location>
        <begin position="874"/>
        <end position="885"/>
    </location>
</feature>
<feature type="compositionally biased region" description="Acidic residues" evidence="2">
    <location>
        <begin position="733"/>
        <end position="742"/>
    </location>
</feature>
<evidence type="ECO:0000313" key="5">
    <source>
        <dbReference type="EMBL" id="RMX58587.1"/>
    </source>
</evidence>
<feature type="compositionally biased region" description="Basic residues" evidence="2">
    <location>
        <begin position="891"/>
        <end position="907"/>
    </location>
</feature>
<keyword evidence="1" id="KW-1015">Disulfide bond</keyword>
<feature type="region of interest" description="Disordered" evidence="2">
    <location>
        <begin position="572"/>
        <end position="614"/>
    </location>
</feature>
<feature type="region of interest" description="Disordered" evidence="2">
    <location>
        <begin position="686"/>
        <end position="785"/>
    </location>
</feature>
<feature type="domain" description="C-type lectin" evidence="4">
    <location>
        <begin position="227"/>
        <end position="345"/>
    </location>
</feature>
<feature type="compositionally biased region" description="Acidic residues" evidence="2">
    <location>
        <begin position="39"/>
        <end position="62"/>
    </location>
</feature>
<proteinExistence type="predicted"/>
<feature type="compositionally biased region" description="Acidic residues" evidence="2">
    <location>
        <begin position="843"/>
        <end position="858"/>
    </location>
</feature>
<dbReference type="AlphaFoldDB" id="A0A3M6UY96"/>
<dbReference type="InterPro" id="IPR018378">
    <property type="entry name" value="C-type_lectin_CS"/>
</dbReference>
<evidence type="ECO:0000256" key="2">
    <source>
        <dbReference type="SAM" id="MobiDB-lite"/>
    </source>
</evidence>
<accession>A0A3M6UY96</accession>
<dbReference type="CDD" id="cd00037">
    <property type="entry name" value="CLECT"/>
    <property type="match status" value="1"/>
</dbReference>
<feature type="region of interest" description="Disordered" evidence="2">
    <location>
        <begin position="821"/>
        <end position="907"/>
    </location>
</feature>
<dbReference type="PROSITE" id="PS50041">
    <property type="entry name" value="C_TYPE_LECTIN_2"/>
    <property type="match status" value="1"/>
</dbReference>
<organism evidence="5 6">
    <name type="scientific">Pocillopora damicornis</name>
    <name type="common">Cauliflower coral</name>
    <name type="synonym">Millepora damicornis</name>
    <dbReference type="NCBI Taxonomy" id="46731"/>
    <lineage>
        <taxon>Eukaryota</taxon>
        <taxon>Metazoa</taxon>
        <taxon>Cnidaria</taxon>
        <taxon>Anthozoa</taxon>
        <taxon>Hexacorallia</taxon>
        <taxon>Scleractinia</taxon>
        <taxon>Astrocoeniina</taxon>
        <taxon>Pocilloporidae</taxon>
        <taxon>Pocillopora</taxon>
    </lineage>
</organism>
<dbReference type="Gene3D" id="3.40.33.10">
    <property type="entry name" value="CAP"/>
    <property type="match status" value="1"/>
</dbReference>
<sequence length="907" mass="102720">MRGAVAVIFLSCVILTLLELFHGDSTEQPTNRRRRTIYDEEGFPDDEYDGDHGDEDEYYGAGDEEDIPTLQRDVITYMNVFRHLHAAGPLLVDDVIQKNAQNAAVLFMKAKSKDNVPIYRYSANFCKYKGSVVDLDKTCVTSWYVSMKYYVWCHPKAEGQALPFVNMIWKASTKAGVGIAKDTDETYYVVVYIALQDENNVLRNVPPVKIVMEASPLAKCPAGYSRYETSCFKYETTSVTWDEAVTRCARENATLASIRNAKEEEFVRGLQKKTGSGMETWIGLHDSLHEGSFKWFDGLKFKSHVCVPVHADGGNLENCVAWSIRKPKGCWDDRPCNEKRPFTCRIPVEGVDGIGKSTYRTEVLFKKFRWRANYKDKNSKAYRDLVNGIKITFKEIFTRMSGKKKGGFRKVKVKGVRAISFKGRPAGLGITVSIKFRSFTPDPTLRFQKFLRPSEKLLSMTIDRPDKAEGHTGKAGDYCYGSCNNHGRCTSSLHPYNYHLGLPAPAYSVYYPGVQTVTGTTDPYPASCPMTCSQYPTLDCYMQCNDECCDSREGKRNWKAKAIEDLMEKRFQNQDQLTSDERNHTKFGSSYSEDKDSDLQHNNAESHDKGDVSKNVIKSLKKKIKSLQRLLKKKYQPDKFDYFDDINDSTEPKDDHVINSLNKKEQSHDNDEENELDAIAHDLIDDKNEPRGVPVGNTLNRPELAEKNITNKEITYNHEESFGQKEKSKGSLQDDDGNEDISLENQGEKIGIQGDGTGNPGDSIETKENRTGQHDSKSGFTKTYKTSHLEYQNDYMVKERENAVKTIQHANISVEEEPINKGKTAKQHDPINVYEPGNRMIEESTDEEGEGDDSENEPPAEQGLLSLQDSALDPTEEILNEEGIDDVGNFGRKRNFIHRTKSSHSDK</sequence>
<evidence type="ECO:0000313" key="6">
    <source>
        <dbReference type="Proteomes" id="UP000275408"/>
    </source>
</evidence>
<dbReference type="SUPFAM" id="SSF56436">
    <property type="entry name" value="C-type lectin-like"/>
    <property type="match status" value="1"/>
</dbReference>
<name>A0A3M6UY96_POCDA</name>
<feature type="region of interest" description="Disordered" evidence="2">
    <location>
        <begin position="641"/>
        <end position="672"/>
    </location>
</feature>
<feature type="compositionally biased region" description="Basic and acidic residues" evidence="2">
    <location>
        <begin position="650"/>
        <end position="669"/>
    </location>
</feature>
<dbReference type="InterPro" id="IPR050111">
    <property type="entry name" value="C-type_lectin/snaclec_domain"/>
</dbReference>